<evidence type="ECO:0000313" key="2">
    <source>
        <dbReference type="Proteomes" id="UP001501940"/>
    </source>
</evidence>
<dbReference type="InterPro" id="IPR026193">
    <property type="entry name" value="NDUFV3"/>
</dbReference>
<accession>A0AAQ5XNC4</accession>
<name>A0AAQ5XNC4_AMPOC</name>
<evidence type="ECO:0008006" key="3">
    <source>
        <dbReference type="Google" id="ProtNLM"/>
    </source>
</evidence>
<dbReference type="Pfam" id="PF15880">
    <property type="entry name" value="NDUFV3"/>
    <property type="match status" value="1"/>
</dbReference>
<keyword evidence="2" id="KW-1185">Reference proteome</keyword>
<dbReference type="GeneTree" id="ENSGT00390000012196"/>
<dbReference type="AlphaFoldDB" id="A0AAQ5XNC4"/>
<organism evidence="1 2">
    <name type="scientific">Amphiprion ocellaris</name>
    <name type="common">Clown anemonefish</name>
    <dbReference type="NCBI Taxonomy" id="80972"/>
    <lineage>
        <taxon>Eukaryota</taxon>
        <taxon>Metazoa</taxon>
        <taxon>Chordata</taxon>
        <taxon>Craniata</taxon>
        <taxon>Vertebrata</taxon>
        <taxon>Euteleostomi</taxon>
        <taxon>Actinopterygii</taxon>
        <taxon>Neopterygii</taxon>
        <taxon>Teleostei</taxon>
        <taxon>Neoteleostei</taxon>
        <taxon>Acanthomorphata</taxon>
        <taxon>Ovalentaria</taxon>
        <taxon>Pomacentridae</taxon>
        <taxon>Amphiprion</taxon>
    </lineage>
</organism>
<dbReference type="GO" id="GO:0042775">
    <property type="term" value="P:mitochondrial ATP synthesis coupled electron transport"/>
    <property type="evidence" value="ECO:0007669"/>
    <property type="project" value="TreeGrafter"/>
</dbReference>
<dbReference type="GO" id="GO:0005739">
    <property type="term" value="C:mitochondrion"/>
    <property type="evidence" value="ECO:0007669"/>
    <property type="project" value="InterPro"/>
</dbReference>
<sequence>MAASVLRVGRLGALKCLQLESWGILRSRPAAFFCTQVEEPPKPAKKAQAAGKIHPTAIPSQWWTAVNMDPLTSLQLCSPTHKAITAAHVEPEEHFDNSTYKNYQHHSYTPYTFADLDVEMAKFRLPQPSSGRPSPRH</sequence>
<reference evidence="1" key="3">
    <citation type="submission" date="2025-09" db="UniProtKB">
        <authorList>
            <consortium name="Ensembl"/>
        </authorList>
    </citation>
    <scope>IDENTIFICATION</scope>
</reference>
<reference evidence="1" key="2">
    <citation type="submission" date="2025-08" db="UniProtKB">
        <authorList>
            <consortium name="Ensembl"/>
        </authorList>
    </citation>
    <scope>IDENTIFICATION</scope>
</reference>
<protein>
    <recommendedName>
        <fullName evidence="3">NADH dehydrogenase [ubiquinone] flavoprotein 3, mitochondrial</fullName>
    </recommendedName>
</protein>
<evidence type="ECO:0000313" key="1">
    <source>
        <dbReference type="Ensembl" id="ENSAOCP00000042868.1"/>
    </source>
</evidence>
<dbReference type="PANTHER" id="PTHR17117">
    <property type="entry name" value="NADH-UBIQUINONE OXIDOREDUCTASE"/>
    <property type="match status" value="1"/>
</dbReference>
<dbReference type="Ensembl" id="ENSAOCT00000065510.1">
    <property type="protein sequence ID" value="ENSAOCP00000042868.1"/>
    <property type="gene ID" value="ENSAOCG00000007130.2"/>
</dbReference>
<dbReference type="Proteomes" id="UP001501940">
    <property type="component" value="Chromosome 11"/>
</dbReference>
<gene>
    <name evidence="1" type="primary">NDUFV3</name>
</gene>
<dbReference type="PANTHER" id="PTHR17117:SF3">
    <property type="entry name" value="NADH DEHYDROGENASE [UBIQUINONE] FLAVOPROTEIN 3, MITOCHONDRIAL"/>
    <property type="match status" value="1"/>
</dbReference>
<dbReference type="GO" id="GO:0045271">
    <property type="term" value="C:respiratory chain complex I"/>
    <property type="evidence" value="ECO:0007669"/>
    <property type="project" value="InterPro"/>
</dbReference>
<reference evidence="1 2" key="1">
    <citation type="submission" date="2022-01" db="EMBL/GenBank/DDBJ databases">
        <title>A chromosome-scale genome assembly of the false clownfish, Amphiprion ocellaris.</title>
        <authorList>
            <person name="Ryu T."/>
        </authorList>
    </citation>
    <scope>NUCLEOTIDE SEQUENCE [LARGE SCALE GENOMIC DNA]</scope>
</reference>
<proteinExistence type="predicted"/>